<organism evidence="7 8">
    <name type="scientific">Cnephaeus nilssonii</name>
    <name type="common">Northern bat</name>
    <name type="synonym">Eptesicus nilssonii</name>
    <dbReference type="NCBI Taxonomy" id="3371016"/>
    <lineage>
        <taxon>Eukaryota</taxon>
        <taxon>Metazoa</taxon>
        <taxon>Chordata</taxon>
        <taxon>Craniata</taxon>
        <taxon>Vertebrata</taxon>
        <taxon>Euteleostomi</taxon>
        <taxon>Mammalia</taxon>
        <taxon>Eutheria</taxon>
        <taxon>Laurasiatheria</taxon>
        <taxon>Chiroptera</taxon>
        <taxon>Yangochiroptera</taxon>
        <taxon>Vespertilionidae</taxon>
        <taxon>Cnephaeus</taxon>
    </lineage>
</organism>
<dbReference type="GO" id="GO:0019843">
    <property type="term" value="F:rRNA binding"/>
    <property type="evidence" value="ECO:0007669"/>
    <property type="project" value="InterPro"/>
</dbReference>
<evidence type="ECO:0000256" key="6">
    <source>
        <dbReference type="SAM" id="MobiDB-lite"/>
    </source>
</evidence>
<evidence type="ECO:0000256" key="3">
    <source>
        <dbReference type="ARBA" id="ARBA00023274"/>
    </source>
</evidence>
<protein>
    <recommendedName>
        <fullName evidence="4">Large ribosomal subunit protein uL6</fullName>
    </recommendedName>
    <alternativeName>
        <fullName evidence="5">60S ribosomal protein L9</fullName>
    </alternativeName>
</protein>
<dbReference type="EMBL" id="JAULJE010000010">
    <property type="protein sequence ID" value="KAK1338413.1"/>
    <property type="molecule type" value="Genomic_DNA"/>
</dbReference>
<keyword evidence="8" id="KW-1185">Reference proteome</keyword>
<evidence type="ECO:0000256" key="5">
    <source>
        <dbReference type="ARBA" id="ARBA00035349"/>
    </source>
</evidence>
<dbReference type="InterPro" id="IPR000702">
    <property type="entry name" value="Ribosomal_uL6-like"/>
</dbReference>
<dbReference type="GO" id="GO:0003735">
    <property type="term" value="F:structural constituent of ribosome"/>
    <property type="evidence" value="ECO:0007669"/>
    <property type="project" value="InterPro"/>
</dbReference>
<sequence length="230" mass="25315">MDSVAGPGHTSSYIYRAAPIQQRSSGAVVANRLDPTDHQLSADHRLATAVEGKVNRGRCLQEGGPEDADVSATSTTHCETTEPSRASVSPSVKAYKKREKELFAAFTERMKTILSSQTVNVPENVGITLCTVTVKGPRGALWRDFNHINVLSTELSLPGKEKKRLWVDKWWGNRKELAMICIICSHVQNLARCSTGLPLQASHNSLKTRLSEKLGWIYVSEKGTIQEADE</sequence>
<evidence type="ECO:0000256" key="4">
    <source>
        <dbReference type="ARBA" id="ARBA00035246"/>
    </source>
</evidence>
<feature type="compositionally biased region" description="Polar residues" evidence="6">
    <location>
        <begin position="71"/>
        <end position="89"/>
    </location>
</feature>
<dbReference type="Proteomes" id="UP001177744">
    <property type="component" value="Unassembled WGS sequence"/>
</dbReference>
<dbReference type="Gene3D" id="3.90.930.12">
    <property type="entry name" value="Ribosomal protein L6, alpha-beta domain"/>
    <property type="match status" value="1"/>
</dbReference>
<evidence type="ECO:0000256" key="1">
    <source>
        <dbReference type="ARBA" id="ARBA00009356"/>
    </source>
</evidence>
<dbReference type="GO" id="GO:0002181">
    <property type="term" value="P:cytoplasmic translation"/>
    <property type="evidence" value="ECO:0007669"/>
    <property type="project" value="TreeGrafter"/>
</dbReference>
<dbReference type="GO" id="GO:0022625">
    <property type="term" value="C:cytosolic large ribosomal subunit"/>
    <property type="evidence" value="ECO:0007669"/>
    <property type="project" value="TreeGrafter"/>
</dbReference>
<proteinExistence type="inferred from homology"/>
<dbReference type="FunFam" id="3.90.930.12:FF:000005">
    <property type="entry name" value="60S ribosomal protein L9"/>
    <property type="match status" value="1"/>
</dbReference>
<dbReference type="InterPro" id="IPR036789">
    <property type="entry name" value="Ribosomal_uL6-like_a/b-dom_sf"/>
</dbReference>
<evidence type="ECO:0000256" key="2">
    <source>
        <dbReference type="ARBA" id="ARBA00022980"/>
    </source>
</evidence>
<comment type="similarity">
    <text evidence="1">Belongs to the universal ribosomal protein uL6 family.</text>
</comment>
<accession>A0AA40LNP5</accession>
<keyword evidence="2" id="KW-0689">Ribosomal protein</keyword>
<dbReference type="PANTHER" id="PTHR11655:SF16">
    <property type="entry name" value="60S RIBOSOMAL PROTEIN L9"/>
    <property type="match status" value="1"/>
</dbReference>
<dbReference type="SUPFAM" id="SSF56053">
    <property type="entry name" value="Ribosomal protein L6"/>
    <property type="match status" value="1"/>
</dbReference>
<dbReference type="AlphaFoldDB" id="A0AA40LNP5"/>
<evidence type="ECO:0000313" key="8">
    <source>
        <dbReference type="Proteomes" id="UP001177744"/>
    </source>
</evidence>
<gene>
    <name evidence="7" type="ORF">QTO34_001529</name>
</gene>
<feature type="region of interest" description="Disordered" evidence="6">
    <location>
        <begin position="58"/>
        <end position="89"/>
    </location>
</feature>
<reference evidence="7" key="1">
    <citation type="submission" date="2023-06" db="EMBL/GenBank/DDBJ databases">
        <title>Reference genome for the Northern bat (Eptesicus nilssonii), a most northern bat species.</title>
        <authorList>
            <person name="Laine V.N."/>
            <person name="Pulliainen A.T."/>
            <person name="Lilley T.M."/>
        </authorList>
    </citation>
    <scope>NUCLEOTIDE SEQUENCE</scope>
    <source>
        <strain evidence="7">BLF_Eptnil</strain>
        <tissue evidence="7">Kidney</tissue>
    </source>
</reference>
<name>A0AA40LNP5_CNENI</name>
<keyword evidence="3" id="KW-0687">Ribonucleoprotein</keyword>
<evidence type="ECO:0000313" key="7">
    <source>
        <dbReference type="EMBL" id="KAK1338413.1"/>
    </source>
</evidence>
<dbReference type="PANTHER" id="PTHR11655">
    <property type="entry name" value="60S/50S RIBOSOMAL PROTEIN L6/L9"/>
    <property type="match status" value="1"/>
</dbReference>
<comment type="caution">
    <text evidence="7">The sequence shown here is derived from an EMBL/GenBank/DDBJ whole genome shotgun (WGS) entry which is preliminary data.</text>
</comment>